<evidence type="ECO:0000313" key="4">
    <source>
        <dbReference type="EMBL" id="MBP1466212.1"/>
    </source>
</evidence>
<keyword evidence="5" id="KW-1185">Reference proteome</keyword>
<sequence>MKSLDAVYQVLREAGEPLHVEEITRRVLTQGLWSTTGRTPEYTINTNLLNDIKQHRQRSRFRHLGHRTYALQVVANSPEGSHRMKPQEPTPAHQEDIADLPRHRAPAEQPRREVTAHLSSDYGVVESRVRQILTDLEQVREALLALSDDIWLNIDHNDLQALEEGVAFKRTYNERMAEFNLHASELSSLIQQFTHVLVETPMPAEKGRNDAAENERIIRELDRETPHALDEQFSYKRPYGFVLQGHAYKDIVTWQSVYKLVCLLLAKLDPEHFRQLPDTETFITRRGNRDFSRNPKELRMPLALVHGIYAESNYSANEIAKRIGRLLDTFGIERHEFVIYLRQDRDAGLE</sequence>
<evidence type="ECO:0000256" key="2">
    <source>
        <dbReference type="SAM" id="MobiDB-lite"/>
    </source>
</evidence>
<evidence type="ECO:0000256" key="1">
    <source>
        <dbReference type="ARBA" id="ARBA00023163"/>
    </source>
</evidence>
<feature type="region of interest" description="Disordered" evidence="2">
    <location>
        <begin position="76"/>
        <end position="98"/>
    </location>
</feature>
<feature type="domain" description="HTH HARE-type" evidence="3">
    <location>
        <begin position="1"/>
        <end position="74"/>
    </location>
</feature>
<reference evidence="4 5" key="1">
    <citation type="submission" date="2021-03" db="EMBL/GenBank/DDBJ databases">
        <authorList>
            <person name="Grouzdev D.S."/>
        </authorList>
    </citation>
    <scope>NUCLEOTIDE SEQUENCE [LARGE SCALE GENOMIC DNA]</scope>
    <source>
        <strain evidence="4 5">M50-1</strain>
    </source>
</reference>
<proteinExistence type="predicted"/>
<name>A0ABS4D9V6_9CHLR</name>
<protein>
    <submittedName>
        <fullName evidence="4">Winged helix-turn-helix domain-containing protein</fullName>
    </submittedName>
</protein>
<dbReference type="Pfam" id="PF05066">
    <property type="entry name" value="HARE-HTH"/>
    <property type="match status" value="1"/>
</dbReference>
<dbReference type="RefSeq" id="WP_167857348.1">
    <property type="nucleotide sequence ID" value="NZ_SIJK02000016.1"/>
</dbReference>
<keyword evidence="1" id="KW-0804">Transcription</keyword>
<organism evidence="4 5">
    <name type="scientific">Candidatus Chloroploca mongolica</name>
    <dbReference type="NCBI Taxonomy" id="2528176"/>
    <lineage>
        <taxon>Bacteria</taxon>
        <taxon>Bacillati</taxon>
        <taxon>Chloroflexota</taxon>
        <taxon>Chloroflexia</taxon>
        <taxon>Chloroflexales</taxon>
        <taxon>Chloroflexineae</taxon>
        <taxon>Oscillochloridaceae</taxon>
        <taxon>Candidatus Chloroploca</taxon>
    </lineage>
</organism>
<accession>A0ABS4D9V6</accession>
<evidence type="ECO:0000313" key="5">
    <source>
        <dbReference type="Proteomes" id="UP001193081"/>
    </source>
</evidence>
<dbReference type="Proteomes" id="UP001193081">
    <property type="component" value="Unassembled WGS sequence"/>
</dbReference>
<dbReference type="InterPro" id="IPR007759">
    <property type="entry name" value="Asxl_HARE-HTH"/>
</dbReference>
<dbReference type="PROSITE" id="PS51913">
    <property type="entry name" value="HTH_HARE"/>
    <property type="match status" value="1"/>
</dbReference>
<gene>
    <name evidence="4" type="ORF">EYB53_010895</name>
</gene>
<evidence type="ECO:0000259" key="3">
    <source>
        <dbReference type="PROSITE" id="PS51913"/>
    </source>
</evidence>
<comment type="caution">
    <text evidence="4">The sequence shown here is derived from an EMBL/GenBank/DDBJ whole genome shotgun (WGS) entry which is preliminary data.</text>
</comment>
<dbReference type="EMBL" id="SIJK02000016">
    <property type="protein sequence ID" value="MBP1466212.1"/>
    <property type="molecule type" value="Genomic_DNA"/>
</dbReference>